<feature type="compositionally biased region" description="Polar residues" evidence="18">
    <location>
        <begin position="750"/>
        <end position="768"/>
    </location>
</feature>
<dbReference type="InterPro" id="IPR001460">
    <property type="entry name" value="PCN-bd_Tpept"/>
</dbReference>
<keyword evidence="8" id="KW-0328">Glycosyltransferase</keyword>
<accession>A0A1I1LUB6</accession>
<evidence type="ECO:0000256" key="7">
    <source>
        <dbReference type="ARBA" id="ARBA00022670"/>
    </source>
</evidence>
<feature type="domain" description="Penicillin-binding protein transpeptidase" evidence="20">
    <location>
        <begin position="433"/>
        <end position="673"/>
    </location>
</feature>
<dbReference type="InterPro" id="IPR001264">
    <property type="entry name" value="Glyco_trans_51"/>
</dbReference>
<evidence type="ECO:0000256" key="1">
    <source>
        <dbReference type="ARBA" id="ARBA00004236"/>
    </source>
</evidence>
<keyword evidence="19" id="KW-1133">Transmembrane helix</keyword>
<evidence type="ECO:0000256" key="12">
    <source>
        <dbReference type="ARBA" id="ARBA00022984"/>
    </source>
</evidence>
<dbReference type="EMBL" id="FOLE01000009">
    <property type="protein sequence ID" value="SFC76072.1"/>
    <property type="molecule type" value="Genomic_DNA"/>
</dbReference>
<evidence type="ECO:0000256" key="10">
    <source>
        <dbReference type="ARBA" id="ARBA00022801"/>
    </source>
</evidence>
<keyword evidence="10" id="KW-0378">Hydrolase</keyword>
<dbReference type="SUPFAM" id="SSF53955">
    <property type="entry name" value="Lysozyme-like"/>
    <property type="match status" value="1"/>
</dbReference>
<dbReference type="Pfam" id="PF00912">
    <property type="entry name" value="Transgly"/>
    <property type="match status" value="1"/>
</dbReference>
<evidence type="ECO:0000256" key="3">
    <source>
        <dbReference type="ARBA" id="ARBA00007090"/>
    </source>
</evidence>
<keyword evidence="5" id="KW-1003">Cell membrane</keyword>
<comment type="similarity">
    <text evidence="3">In the C-terminal section; belongs to the transpeptidase family.</text>
</comment>
<keyword evidence="23" id="KW-1185">Reference proteome</keyword>
<dbReference type="OrthoDB" id="9766909at2"/>
<evidence type="ECO:0000256" key="18">
    <source>
        <dbReference type="SAM" id="MobiDB-lite"/>
    </source>
</evidence>
<keyword evidence="6" id="KW-0121">Carboxypeptidase</keyword>
<dbReference type="Gene3D" id="1.10.3810.10">
    <property type="entry name" value="Biosynthetic peptidoglycan transglycosylase-like"/>
    <property type="match status" value="1"/>
</dbReference>
<evidence type="ECO:0000256" key="14">
    <source>
        <dbReference type="ARBA" id="ARBA00023268"/>
    </source>
</evidence>
<keyword evidence="19" id="KW-0812">Transmembrane</keyword>
<reference evidence="22 23" key="1">
    <citation type="submission" date="2016-10" db="EMBL/GenBank/DDBJ databases">
        <authorList>
            <person name="de Groot N.N."/>
        </authorList>
    </citation>
    <scope>NUCLEOTIDE SEQUENCE [LARGE SCALE GENOMIC DNA]</scope>
    <source>
        <strain evidence="22 23">DSM 6793</strain>
    </source>
</reference>
<evidence type="ECO:0000256" key="17">
    <source>
        <dbReference type="ARBA" id="ARBA00049902"/>
    </source>
</evidence>
<feature type="domain" description="Glycosyl transferase family 51" evidence="21">
    <location>
        <begin position="65"/>
        <end position="252"/>
    </location>
</feature>
<dbReference type="GO" id="GO:0006508">
    <property type="term" value="P:proteolysis"/>
    <property type="evidence" value="ECO:0007669"/>
    <property type="project" value="UniProtKB-KW"/>
</dbReference>
<comment type="catalytic activity">
    <reaction evidence="16">
        <text>Preferential cleavage: (Ac)2-L-Lys-D-Ala-|-D-Ala. Also transpeptidation of peptidyl-alanyl moieties that are N-acyl substituents of D-alanine.</text>
        <dbReference type="EC" id="3.4.16.4"/>
    </reaction>
</comment>
<dbReference type="GO" id="GO:0030288">
    <property type="term" value="C:outer membrane-bounded periplasmic space"/>
    <property type="evidence" value="ECO:0007669"/>
    <property type="project" value="TreeGrafter"/>
</dbReference>
<evidence type="ECO:0000259" key="21">
    <source>
        <dbReference type="Pfam" id="PF00912"/>
    </source>
</evidence>
<dbReference type="GO" id="GO:0009002">
    <property type="term" value="F:serine-type D-Ala-D-Ala carboxypeptidase activity"/>
    <property type="evidence" value="ECO:0007669"/>
    <property type="project" value="UniProtKB-EC"/>
</dbReference>
<dbReference type="GO" id="GO:0009252">
    <property type="term" value="P:peptidoglycan biosynthetic process"/>
    <property type="evidence" value="ECO:0007669"/>
    <property type="project" value="UniProtKB-KW"/>
</dbReference>
<dbReference type="InterPro" id="IPR036950">
    <property type="entry name" value="PBP_transglycosylase"/>
</dbReference>
<keyword evidence="15" id="KW-0961">Cell wall biogenesis/degradation</keyword>
<organism evidence="22 23">
    <name type="scientific">Flexibacter flexilis DSM 6793</name>
    <dbReference type="NCBI Taxonomy" id="927664"/>
    <lineage>
        <taxon>Bacteria</taxon>
        <taxon>Pseudomonadati</taxon>
        <taxon>Bacteroidota</taxon>
        <taxon>Cytophagia</taxon>
        <taxon>Cytophagales</taxon>
        <taxon>Flexibacteraceae</taxon>
        <taxon>Flexibacter</taxon>
    </lineage>
</organism>
<evidence type="ECO:0000256" key="5">
    <source>
        <dbReference type="ARBA" id="ARBA00022475"/>
    </source>
</evidence>
<evidence type="ECO:0000256" key="13">
    <source>
        <dbReference type="ARBA" id="ARBA00023136"/>
    </source>
</evidence>
<sequence length="768" mass="86607">MSIPSPAALVRILWIGFVATVAFVVFYVYAVSVDLGGFFGGMPGIDKLANPTLERASIVYSADNQILGKYFRENREDVKFEQISPNLIKALYATEDVRFDEHSGIDMKGTFTIVPYLLIGKKRGSSTISQQLAKNLFQTRGEEYSGRLAEWGFSKIATVIAKSKEWITAIKLERAYTKREILTMYLNTVDFGSNAYGIKVAAKTFFGTTPDQLSVSQAAILVGLLKGPTLYSPILNPERCKARRNTVLEQMEKYDYITEEEFEQLSALPIDNNNYKVENANDGLAPYFRAELRKDLIAFCKENNYDLFSDGLKIYTTIDSRMQRYAEAAVERHMKKLQAKFFDYWKGRAPWVDENGKVIPNFIENAAKRTETYKEYMELYGGNEDSVMAKLNMPVNRRLFSWKTERYAIDTTLSFMDSIRYTKRFLHAGLMSMEPHSGHIKAWVGGINFRAFKYDHVRQGRRQPGSTFKPFVYAAALDLGYHPCNEMVDAPFTITDGSTGKSWTPKNSDGVYSGERKTLRLAMAQSINTIAVQLIEKITPQTVVDYAHRLGIESPLDPVPALALGVSDVSLYELVGAYSTFVNQGTWTKPYYITRIEDKSGNLIKSFKPAQKEVLSPETAFLMVYMLKGSTTERNGTALGLYNLGKTLYSNEVGAKTGTTSNYSDGWFMGVTEELVTGVWVGGDDRSIHFHTSNLGQGARMAMPIWSYYMDAVYEDKTLPVKKKMFKRVTNIDEREQLNCKKVNAPAPDSLQTDSASQVYKQQNDGIE</sequence>
<dbReference type="InterPro" id="IPR050396">
    <property type="entry name" value="Glycosyltr_51/Transpeptidase"/>
</dbReference>
<dbReference type="GO" id="GO:0008955">
    <property type="term" value="F:peptidoglycan glycosyltransferase activity"/>
    <property type="evidence" value="ECO:0007669"/>
    <property type="project" value="UniProtKB-EC"/>
</dbReference>
<comment type="catalytic activity">
    <reaction evidence="17">
        <text>[GlcNAc-(1-&gt;4)-Mur2Ac(oyl-L-Ala-gamma-D-Glu-L-Lys-D-Ala-D-Ala)](n)-di-trans,octa-cis-undecaprenyl diphosphate + beta-D-GlcNAc-(1-&gt;4)-Mur2Ac(oyl-L-Ala-gamma-D-Glu-L-Lys-D-Ala-D-Ala)-di-trans,octa-cis-undecaprenyl diphosphate = [GlcNAc-(1-&gt;4)-Mur2Ac(oyl-L-Ala-gamma-D-Glu-L-Lys-D-Ala-D-Ala)](n+1)-di-trans,octa-cis-undecaprenyl diphosphate + di-trans,octa-cis-undecaprenyl diphosphate + H(+)</text>
        <dbReference type="Rhea" id="RHEA:23708"/>
        <dbReference type="Rhea" id="RHEA-COMP:9602"/>
        <dbReference type="Rhea" id="RHEA-COMP:9603"/>
        <dbReference type="ChEBI" id="CHEBI:15378"/>
        <dbReference type="ChEBI" id="CHEBI:58405"/>
        <dbReference type="ChEBI" id="CHEBI:60033"/>
        <dbReference type="ChEBI" id="CHEBI:78435"/>
        <dbReference type="EC" id="2.4.99.28"/>
    </reaction>
</comment>
<keyword evidence="14" id="KW-0511">Multifunctional enzyme</keyword>
<dbReference type="GO" id="GO:0005886">
    <property type="term" value="C:plasma membrane"/>
    <property type="evidence" value="ECO:0007669"/>
    <property type="project" value="UniProtKB-SubCell"/>
</dbReference>
<name>A0A1I1LUB6_9BACT</name>
<evidence type="ECO:0000256" key="15">
    <source>
        <dbReference type="ARBA" id="ARBA00023316"/>
    </source>
</evidence>
<dbReference type="SUPFAM" id="SSF56601">
    <property type="entry name" value="beta-lactamase/transpeptidase-like"/>
    <property type="match status" value="1"/>
</dbReference>
<comment type="subcellular location">
    <subcellularLocation>
        <location evidence="1">Cell membrane</location>
    </subcellularLocation>
</comment>
<dbReference type="PANTHER" id="PTHR32282:SF11">
    <property type="entry name" value="PENICILLIN-BINDING PROTEIN 1B"/>
    <property type="match status" value="1"/>
</dbReference>
<comment type="pathway">
    <text evidence="2">Cell wall biogenesis; peptidoglycan biosynthesis.</text>
</comment>
<keyword evidence="7" id="KW-0645">Protease</keyword>
<feature type="transmembrane region" description="Helical" evidence="19">
    <location>
        <begin position="12"/>
        <end position="30"/>
    </location>
</feature>
<dbReference type="GO" id="GO:0008658">
    <property type="term" value="F:penicillin binding"/>
    <property type="evidence" value="ECO:0007669"/>
    <property type="project" value="InterPro"/>
</dbReference>
<dbReference type="GO" id="GO:0008360">
    <property type="term" value="P:regulation of cell shape"/>
    <property type="evidence" value="ECO:0007669"/>
    <property type="project" value="UniProtKB-KW"/>
</dbReference>
<keyword evidence="13 19" id="KW-0472">Membrane</keyword>
<protein>
    <submittedName>
        <fullName evidence="22">Penicillin-binding protein 1A</fullName>
    </submittedName>
</protein>
<comment type="similarity">
    <text evidence="4">In the N-terminal section; belongs to the glycosyltransferase 51 family.</text>
</comment>
<dbReference type="InterPro" id="IPR012338">
    <property type="entry name" value="Beta-lactam/transpept-like"/>
</dbReference>
<keyword evidence="12" id="KW-0573">Peptidoglycan synthesis</keyword>
<keyword evidence="11" id="KW-0133">Cell shape</keyword>
<dbReference type="STRING" id="927664.SAMN05421780_109115"/>
<evidence type="ECO:0000256" key="19">
    <source>
        <dbReference type="SAM" id="Phobius"/>
    </source>
</evidence>
<dbReference type="RefSeq" id="WP_091514662.1">
    <property type="nucleotide sequence ID" value="NZ_FOLE01000009.1"/>
</dbReference>
<evidence type="ECO:0000256" key="9">
    <source>
        <dbReference type="ARBA" id="ARBA00022679"/>
    </source>
</evidence>
<evidence type="ECO:0000256" key="11">
    <source>
        <dbReference type="ARBA" id="ARBA00022960"/>
    </source>
</evidence>
<evidence type="ECO:0000256" key="16">
    <source>
        <dbReference type="ARBA" id="ARBA00034000"/>
    </source>
</evidence>
<dbReference type="InterPro" id="IPR023346">
    <property type="entry name" value="Lysozyme-like_dom_sf"/>
</dbReference>
<evidence type="ECO:0000259" key="20">
    <source>
        <dbReference type="Pfam" id="PF00905"/>
    </source>
</evidence>
<dbReference type="Pfam" id="PF00905">
    <property type="entry name" value="Transpeptidase"/>
    <property type="match status" value="1"/>
</dbReference>
<dbReference type="Gene3D" id="3.40.710.10">
    <property type="entry name" value="DD-peptidase/beta-lactamase superfamily"/>
    <property type="match status" value="2"/>
</dbReference>
<dbReference type="PANTHER" id="PTHR32282">
    <property type="entry name" value="BINDING PROTEIN TRANSPEPTIDASE, PUTATIVE-RELATED"/>
    <property type="match status" value="1"/>
</dbReference>
<keyword evidence="9" id="KW-0808">Transferase</keyword>
<evidence type="ECO:0000256" key="2">
    <source>
        <dbReference type="ARBA" id="ARBA00004752"/>
    </source>
</evidence>
<evidence type="ECO:0000313" key="23">
    <source>
        <dbReference type="Proteomes" id="UP000199514"/>
    </source>
</evidence>
<evidence type="ECO:0000313" key="22">
    <source>
        <dbReference type="EMBL" id="SFC76072.1"/>
    </source>
</evidence>
<feature type="region of interest" description="Disordered" evidence="18">
    <location>
        <begin position="744"/>
        <end position="768"/>
    </location>
</feature>
<dbReference type="Proteomes" id="UP000199514">
    <property type="component" value="Unassembled WGS sequence"/>
</dbReference>
<dbReference type="GO" id="GO:0071555">
    <property type="term" value="P:cell wall organization"/>
    <property type="evidence" value="ECO:0007669"/>
    <property type="project" value="UniProtKB-KW"/>
</dbReference>
<evidence type="ECO:0000256" key="6">
    <source>
        <dbReference type="ARBA" id="ARBA00022645"/>
    </source>
</evidence>
<gene>
    <name evidence="22" type="ORF">SAMN05421780_109115</name>
</gene>
<evidence type="ECO:0000256" key="4">
    <source>
        <dbReference type="ARBA" id="ARBA00007739"/>
    </source>
</evidence>
<dbReference type="AlphaFoldDB" id="A0A1I1LUB6"/>
<proteinExistence type="inferred from homology"/>
<evidence type="ECO:0000256" key="8">
    <source>
        <dbReference type="ARBA" id="ARBA00022676"/>
    </source>
</evidence>